<accession>A0AAD3SAM2</accession>
<proteinExistence type="predicted"/>
<comment type="caution">
    <text evidence="1">The sequence shown here is derived from an EMBL/GenBank/DDBJ whole genome shotgun (WGS) entry which is preliminary data.</text>
</comment>
<organism evidence="1 2">
    <name type="scientific">Nepenthes gracilis</name>
    <name type="common">Slender pitcher plant</name>
    <dbReference type="NCBI Taxonomy" id="150966"/>
    <lineage>
        <taxon>Eukaryota</taxon>
        <taxon>Viridiplantae</taxon>
        <taxon>Streptophyta</taxon>
        <taxon>Embryophyta</taxon>
        <taxon>Tracheophyta</taxon>
        <taxon>Spermatophyta</taxon>
        <taxon>Magnoliopsida</taxon>
        <taxon>eudicotyledons</taxon>
        <taxon>Gunneridae</taxon>
        <taxon>Pentapetalae</taxon>
        <taxon>Caryophyllales</taxon>
        <taxon>Nepenthaceae</taxon>
        <taxon>Nepenthes</taxon>
    </lineage>
</organism>
<dbReference type="Proteomes" id="UP001279734">
    <property type="component" value="Unassembled WGS sequence"/>
</dbReference>
<sequence length="123" mass="13681">MRLPLVCASGCVVREVPWLQSGGGVNGWFLCPNGDMHSYRCWQPFGDVVDPPPMERPMMLEECGHPAVSRESFGVQLDLLTEVPKAVVSRLVRGAKVFSWLSSRWSHLSSLCWGYTNLGGLLF</sequence>
<dbReference type="AlphaFoldDB" id="A0AAD3SAM2"/>
<evidence type="ECO:0000313" key="1">
    <source>
        <dbReference type="EMBL" id="GMH07465.1"/>
    </source>
</evidence>
<evidence type="ECO:0000313" key="2">
    <source>
        <dbReference type="Proteomes" id="UP001279734"/>
    </source>
</evidence>
<name>A0AAD3SAM2_NEPGR</name>
<protein>
    <submittedName>
        <fullName evidence="1">Uncharacterized protein</fullName>
    </submittedName>
</protein>
<keyword evidence="2" id="KW-1185">Reference proteome</keyword>
<dbReference type="EMBL" id="BSYO01000007">
    <property type="protein sequence ID" value="GMH07465.1"/>
    <property type="molecule type" value="Genomic_DNA"/>
</dbReference>
<gene>
    <name evidence="1" type="ORF">Nepgr_009305</name>
</gene>
<reference evidence="1" key="1">
    <citation type="submission" date="2023-05" db="EMBL/GenBank/DDBJ databases">
        <title>Nepenthes gracilis genome sequencing.</title>
        <authorList>
            <person name="Fukushima K."/>
        </authorList>
    </citation>
    <scope>NUCLEOTIDE SEQUENCE</scope>
    <source>
        <strain evidence="1">SING2019-196</strain>
    </source>
</reference>